<dbReference type="EMBL" id="JAHDYR010000069">
    <property type="protein sequence ID" value="KAG9389602.1"/>
    <property type="molecule type" value="Genomic_DNA"/>
</dbReference>
<proteinExistence type="predicted"/>
<gene>
    <name evidence="1" type="ORF">J8273_8895</name>
</gene>
<name>A0A8J6E0P3_9EUKA</name>
<accession>A0A8J6E0P3</accession>
<evidence type="ECO:0000313" key="2">
    <source>
        <dbReference type="Proteomes" id="UP000717585"/>
    </source>
</evidence>
<reference evidence="1" key="1">
    <citation type="submission" date="2021-05" db="EMBL/GenBank/DDBJ databases">
        <title>A free-living protist that lacks canonical eukaryotic 1 DNA replication and segregation systems.</title>
        <authorList>
            <person name="Salas-Leiva D.E."/>
            <person name="Tromer E.C."/>
            <person name="Curtis B.A."/>
            <person name="Jerlstrom-Hultqvist J."/>
            <person name="Kolisko M."/>
            <person name="Yi Z."/>
            <person name="Salas-Leiva J.S."/>
            <person name="Gallot-Lavallee L."/>
            <person name="Kops G.J.P.L."/>
            <person name="Archibald J.M."/>
            <person name="Simpson A.G.B."/>
            <person name="Roger A.J."/>
        </authorList>
    </citation>
    <scope>NUCLEOTIDE SEQUENCE</scope>
    <source>
        <strain evidence="1">BICM</strain>
    </source>
</reference>
<dbReference type="InterPro" id="IPR009091">
    <property type="entry name" value="RCC1/BLIP-II"/>
</dbReference>
<dbReference type="SUPFAM" id="SSF50985">
    <property type="entry name" value="RCC1/BLIP-II"/>
    <property type="match status" value="1"/>
</dbReference>
<comment type="caution">
    <text evidence="1">The sequence shown here is derived from an EMBL/GenBank/DDBJ whole genome shotgun (WGS) entry which is preliminary data.</text>
</comment>
<organism evidence="1 2">
    <name type="scientific">Carpediemonas membranifera</name>
    <dbReference type="NCBI Taxonomy" id="201153"/>
    <lineage>
        <taxon>Eukaryota</taxon>
        <taxon>Metamonada</taxon>
        <taxon>Carpediemonas-like organisms</taxon>
        <taxon>Carpediemonas</taxon>
    </lineage>
</organism>
<sequence>MLSRIPPLKPAAQVLLDRARSILTDGPPLSMNVELDDGEELPVALHTLLQGTLWATLLESGADPDLSMDSYGANEQGLHYKLKDKFPWFLCRKFLFAHNVAQKDGETYRGPEYLHSLYAGRLFTAFTDESTRLRLARIPRVIRVVDDGLTFIAQTPKGLFGWGVDFVRQLGMDSSDRIDHPTRLTFPQCTKVGDCERGLGAWRKNDLVKQIWMRHGRTIIHTPVGLIMAGQFSKWFVGDVDNDTFFHQISLPAGFVPDHIIQDVECVTILESGSHQLITGQNTCGQLGLGHAYGMSGFEPLPFRVDRVISAHPGSIFSLFLSGETVLFSGLTPAVLASSGLLPGFGEGDYCPTPTPLYFTSPINAMYCDEFDLVWVSAGLSHFVTDQGMAVCLPFEVCRCCSYEWVCDTAGIWYRVPGDGVGVTVADEDEIEDEIVDLVPVAVGPGWV</sequence>
<dbReference type="AlphaFoldDB" id="A0A8J6E0P3"/>
<evidence type="ECO:0000313" key="1">
    <source>
        <dbReference type="EMBL" id="KAG9389602.1"/>
    </source>
</evidence>
<dbReference type="Proteomes" id="UP000717585">
    <property type="component" value="Unassembled WGS sequence"/>
</dbReference>
<keyword evidence="2" id="KW-1185">Reference proteome</keyword>
<protein>
    <submittedName>
        <fullName evidence="1">Uncharacterized protein</fullName>
    </submittedName>
</protein>